<accession>A0ABS2IAR4</accession>
<evidence type="ECO:0000313" key="2">
    <source>
        <dbReference type="Proteomes" id="UP000717995"/>
    </source>
</evidence>
<dbReference type="EMBL" id="JAFEUP010000001">
    <property type="protein sequence ID" value="MBM7060102.1"/>
    <property type="molecule type" value="Genomic_DNA"/>
</dbReference>
<organism evidence="1 2">
    <name type="scientific">Zestomonas insulae</name>
    <dbReference type="NCBI Taxonomy" id="2809017"/>
    <lineage>
        <taxon>Bacteria</taxon>
        <taxon>Pseudomonadati</taxon>
        <taxon>Pseudomonadota</taxon>
        <taxon>Gammaproteobacteria</taxon>
        <taxon>Pseudomonadales</taxon>
        <taxon>Pseudomonadaceae</taxon>
        <taxon>Zestomonas</taxon>
    </lineage>
</organism>
<proteinExistence type="predicted"/>
<name>A0ABS2IAR4_9GAMM</name>
<reference evidence="1 2" key="1">
    <citation type="submission" date="2021-02" db="EMBL/GenBank/DDBJ databases">
        <authorList>
            <person name="Lee D.-H."/>
        </authorList>
    </citation>
    <scope>NUCLEOTIDE SEQUENCE [LARGE SCALE GENOMIC DNA]</scope>
    <source>
        <strain evidence="1 2">UL073</strain>
    </source>
</reference>
<comment type="caution">
    <text evidence="1">The sequence shown here is derived from an EMBL/GenBank/DDBJ whole genome shotgun (WGS) entry which is preliminary data.</text>
</comment>
<dbReference type="Proteomes" id="UP000717995">
    <property type="component" value="Unassembled WGS sequence"/>
</dbReference>
<evidence type="ECO:0008006" key="3">
    <source>
        <dbReference type="Google" id="ProtNLM"/>
    </source>
</evidence>
<dbReference type="RefSeq" id="WP_204915183.1">
    <property type="nucleotide sequence ID" value="NZ_JAFEUP010000001.1"/>
</dbReference>
<evidence type="ECO:0000313" key="1">
    <source>
        <dbReference type="EMBL" id="MBM7060102.1"/>
    </source>
</evidence>
<protein>
    <recommendedName>
        <fullName evidence="3">PilZ domain-containing protein</fullName>
    </recommendedName>
</protein>
<sequence>MQDDSILTQEELDFLRSLQDNQKPDPLPVGLLLEGGKQAKELLARLAAHEQLTIEAHIDSQRITFPLHVIEDEFHALHLQLGTPTIVEQTSADRPWRLPLDPPVNLVDEHGEPSLIWLHAVSQSGMLVEVRGQPVPKRFSLWLPIPGRQPIALQGILARKAGEGLTAYRQSLRKTRHSERLRSFILEQHQQLHGHEAESR</sequence>
<gene>
    <name evidence="1" type="ORF">JQX08_05225</name>
</gene>
<keyword evidence="2" id="KW-1185">Reference proteome</keyword>